<evidence type="ECO:0000256" key="5">
    <source>
        <dbReference type="SAM" id="MobiDB-lite"/>
    </source>
</evidence>
<dbReference type="InterPro" id="IPR038558">
    <property type="entry name" value="SAS-6_N_sf"/>
</dbReference>
<dbReference type="InterPro" id="IPR011990">
    <property type="entry name" value="TPR-like_helical_dom_sf"/>
</dbReference>
<feature type="region of interest" description="Disordered" evidence="5">
    <location>
        <begin position="1208"/>
        <end position="1228"/>
    </location>
</feature>
<dbReference type="Pfam" id="PF16531">
    <property type="entry name" value="SAS-6_N"/>
    <property type="match status" value="1"/>
</dbReference>
<dbReference type="Gene3D" id="2.170.210.20">
    <property type="entry name" value="Spindle assembly abnormal protein 6, N-terminal domain"/>
    <property type="match status" value="1"/>
</dbReference>
<dbReference type="PANTHER" id="PTHR19980:SF0">
    <property type="entry name" value="CLEAVAGE STIMULATION FACTOR SUBUNIT 3"/>
    <property type="match status" value="1"/>
</dbReference>
<dbReference type="AlphaFoldDB" id="A0AAN9TUL5"/>
<keyword evidence="9" id="KW-1185">Reference proteome</keyword>
<accession>A0AAN9TUL5</accession>
<dbReference type="FunFam" id="1.25.40.1040:FF:000002">
    <property type="entry name" value="Cleavage stimulation factor subunit 3"/>
    <property type="match status" value="1"/>
</dbReference>
<feature type="domain" description="Spindle assembly abnormal protein 6 N-terminal" evidence="7">
    <location>
        <begin position="33"/>
        <end position="156"/>
    </location>
</feature>
<evidence type="ECO:0008006" key="10">
    <source>
        <dbReference type="Google" id="ProtNLM"/>
    </source>
</evidence>
<dbReference type="Pfam" id="PF05843">
    <property type="entry name" value="Suf"/>
    <property type="match status" value="1"/>
</dbReference>
<dbReference type="SMART" id="SM00386">
    <property type="entry name" value="HAT"/>
    <property type="match status" value="10"/>
</dbReference>
<reference evidence="8 9" key="1">
    <citation type="submission" date="2024-03" db="EMBL/GenBank/DDBJ databases">
        <title>Adaptation during the transition from Ophiocordyceps entomopathogen to insect associate is accompanied by gene loss and intensified selection.</title>
        <authorList>
            <person name="Ward C.M."/>
            <person name="Onetto C.A."/>
            <person name="Borneman A.R."/>
        </authorList>
    </citation>
    <scope>NUCLEOTIDE SEQUENCE [LARGE SCALE GENOMIC DNA]</scope>
    <source>
        <strain evidence="8">AWRI1</strain>
        <tissue evidence="8">Single Adult Female</tissue>
    </source>
</reference>
<name>A0AAN9TUL5_9HEMI</name>
<dbReference type="EMBL" id="JBBCAQ010000003">
    <property type="protein sequence ID" value="KAK7604468.1"/>
    <property type="molecule type" value="Genomic_DNA"/>
</dbReference>
<evidence type="ECO:0000259" key="6">
    <source>
        <dbReference type="Pfam" id="PF05843"/>
    </source>
</evidence>
<dbReference type="InterPro" id="IPR045243">
    <property type="entry name" value="Rna14-like"/>
</dbReference>
<feature type="coiled-coil region" evidence="4">
    <location>
        <begin position="166"/>
        <end position="363"/>
    </location>
</feature>
<evidence type="ECO:0000313" key="8">
    <source>
        <dbReference type="EMBL" id="KAK7604468.1"/>
    </source>
</evidence>
<dbReference type="GO" id="GO:0005634">
    <property type="term" value="C:nucleus"/>
    <property type="evidence" value="ECO:0007669"/>
    <property type="project" value="UniProtKB-SubCell"/>
</dbReference>
<proteinExistence type="predicted"/>
<evidence type="ECO:0000259" key="7">
    <source>
        <dbReference type="Pfam" id="PF16531"/>
    </source>
</evidence>
<dbReference type="InterPro" id="IPR008847">
    <property type="entry name" value="Suf"/>
</dbReference>
<evidence type="ECO:0000256" key="4">
    <source>
        <dbReference type="SAM" id="Coils"/>
    </source>
</evidence>
<evidence type="ECO:0000256" key="1">
    <source>
        <dbReference type="ARBA" id="ARBA00004123"/>
    </source>
</evidence>
<protein>
    <recommendedName>
        <fullName evidence="10">Protein suppressor of forked</fullName>
    </recommendedName>
</protein>
<feature type="domain" description="Suppressor of forked" evidence="6">
    <location>
        <begin position="526"/>
        <end position="1051"/>
    </location>
</feature>
<keyword evidence="3" id="KW-0539">Nucleus</keyword>
<dbReference type="InterPro" id="IPR003107">
    <property type="entry name" value="HAT"/>
</dbReference>
<evidence type="ECO:0000256" key="3">
    <source>
        <dbReference type="ARBA" id="ARBA00023242"/>
    </source>
</evidence>
<organism evidence="8 9">
    <name type="scientific">Parthenolecanium corni</name>
    <dbReference type="NCBI Taxonomy" id="536013"/>
    <lineage>
        <taxon>Eukaryota</taxon>
        <taxon>Metazoa</taxon>
        <taxon>Ecdysozoa</taxon>
        <taxon>Arthropoda</taxon>
        <taxon>Hexapoda</taxon>
        <taxon>Insecta</taxon>
        <taxon>Pterygota</taxon>
        <taxon>Neoptera</taxon>
        <taxon>Paraneoptera</taxon>
        <taxon>Hemiptera</taxon>
        <taxon>Sternorrhyncha</taxon>
        <taxon>Coccoidea</taxon>
        <taxon>Coccidae</taxon>
        <taxon>Parthenolecanium</taxon>
    </lineage>
</organism>
<keyword evidence="2" id="KW-0677">Repeat</keyword>
<dbReference type="Gene3D" id="1.25.40.1040">
    <property type="match status" value="1"/>
</dbReference>
<feature type="coiled-coil region" evidence="4">
    <location>
        <begin position="389"/>
        <end position="416"/>
    </location>
</feature>
<dbReference type="SUPFAM" id="SSF48452">
    <property type="entry name" value="TPR-like"/>
    <property type="match status" value="1"/>
</dbReference>
<dbReference type="Proteomes" id="UP001367676">
    <property type="component" value="Unassembled WGS sequence"/>
</dbReference>
<comment type="subcellular location">
    <subcellularLocation>
        <location evidence="1">Nucleus</location>
    </subcellularLocation>
</comment>
<dbReference type="PANTHER" id="PTHR19980">
    <property type="entry name" value="RNA CLEAVAGE STIMULATION FACTOR"/>
    <property type="match status" value="1"/>
</dbReference>
<evidence type="ECO:0000256" key="2">
    <source>
        <dbReference type="ARBA" id="ARBA00022737"/>
    </source>
</evidence>
<gene>
    <name evidence="8" type="ORF">V9T40_005654</name>
</gene>
<keyword evidence="4" id="KW-0175">Coiled coil</keyword>
<sequence>MFHLNDFDGNNKACNNELYDSALRVRYRVGGRDEKLLLNVKVSVLLKYGLGEENVMKVVVTDDENPLLLFSTEVDGDAYAKLKQKLGLLIDFAQFPHQLVSLLNQCAAQEPGASSKYELLLEESATDPYDIVEGQCVLLRIVEVNNFQRLCLIALHMVCGSEAEVNAFMARNLQLMRQRCEQLSAQLAEVQRRRVAAEEAVNAKGMDVERVRLQAGDQLKAMRHAHEDELSAVRRDMERLRAEHEHRVQEALDEAEERHRAAIAKLEATVERLTADLGAAKTATTRVEQELVHKGDTQNKLVDDLKMLQDELLRSENKTERLENEAKERNMFVVSLKQRVAQLEREKEEKSKAIKKLSTLLDAADSSKTQLKTMLKEKLELVDAQKQSMSMVSKELAKANEIIAKLTKENKQLATKLNERTKIAVQQEKVIAGCQDNFERSQQIIDERNAQIRQLDGEVETLKIGLKKCEETCQQKDEVIRKNERIIGWLNDIVSKQGTPPSSYAASRTSNTTASNSHLSVWGSEKLDKAEDAIIENKWDMEAWSLLIREAQNRFINDVRPFLEKLVYVFPTSGRYWKMYIEMEMRGRNFEKVEQLFQRCLMKVLYIDLWKLYVAYVKETKSLLPTYKEKMAQAYDFAIDKIGLDLMSFTIWNDYVTFLKGVEAVGAYAENQKITAIRKVYQRAVITPMLNIETLWKDYLAYEQVINPIIADKMLMERSKDYMNARRVAKELEINLRGISKNYPSIPPTGSAEEAKQVESWKKYIAWEKSNPLHSEDTSLVTKRVMFAFEQCLLCMGHHPDFWYEAAQFLDQSAKTLTEKGDVTSAKMFTEEAEAMFERSIAILKQNMLLYFAFADFEEGHLKYEKVHQIYNDFLDQKQIDPTLAYIQYMKFARRAEGIKSARAIFKRAREDNRAKYQVFVAAALMEYYCSKDKHIAFRIFELGLKKFSNCPEYVLCYIDYLSHLNEDNNTRVLFERILSSGGLEPAQSVEIWNRFLEFESNIGDLPSILKVEKRRSSVLEKIAEFEGKETAQIVDRYRFLDLYPCTLTELKSIGYNVVSKTVAKSMHSASSAPNPDVVDDADQQQTLLPKPDINQMIPYKPKVKAFPGEHPIPGGSFPPPPSAAHLMTLLPPPDCFQGPFVGVDSLISLFNKIILPEKPPAPKGDHGMDARLFDLPNSLHWTVENEDGNLTNHFGLNNKIKKRKFNSGGIQLDDSDEEGSFSPPVNDIYRLRQQKKVK</sequence>
<evidence type="ECO:0000313" key="9">
    <source>
        <dbReference type="Proteomes" id="UP001367676"/>
    </source>
</evidence>
<dbReference type="InterPro" id="IPR032396">
    <property type="entry name" value="SAS-6_N"/>
</dbReference>
<dbReference type="GO" id="GO:0003729">
    <property type="term" value="F:mRNA binding"/>
    <property type="evidence" value="ECO:0007669"/>
    <property type="project" value="TreeGrafter"/>
</dbReference>
<dbReference type="GO" id="GO:0031124">
    <property type="term" value="P:mRNA 3'-end processing"/>
    <property type="evidence" value="ECO:0007669"/>
    <property type="project" value="InterPro"/>
</dbReference>
<comment type="caution">
    <text evidence="8">The sequence shown here is derived from an EMBL/GenBank/DDBJ whole genome shotgun (WGS) entry which is preliminary data.</text>
</comment>